<keyword evidence="3" id="KW-1185">Reference proteome</keyword>
<dbReference type="AlphaFoldDB" id="A0A0C9TJW6"/>
<dbReference type="HOGENOM" id="CLU_2924200_0_0_1"/>
<accession>A0A0C9TJW6</accession>
<name>A0A0C9TJW6_SPHS4</name>
<evidence type="ECO:0000256" key="1">
    <source>
        <dbReference type="SAM" id="Phobius"/>
    </source>
</evidence>
<dbReference type="EMBL" id="KN837271">
    <property type="protein sequence ID" value="KIJ29958.1"/>
    <property type="molecule type" value="Genomic_DNA"/>
</dbReference>
<keyword evidence="1" id="KW-0812">Transmembrane</keyword>
<reference evidence="2 3" key="1">
    <citation type="submission" date="2014-06" db="EMBL/GenBank/DDBJ databases">
        <title>Evolutionary Origins and Diversification of the Mycorrhizal Mutualists.</title>
        <authorList>
            <consortium name="DOE Joint Genome Institute"/>
            <consortium name="Mycorrhizal Genomics Consortium"/>
            <person name="Kohler A."/>
            <person name="Kuo A."/>
            <person name="Nagy L.G."/>
            <person name="Floudas D."/>
            <person name="Copeland A."/>
            <person name="Barry K.W."/>
            <person name="Cichocki N."/>
            <person name="Veneault-Fourrey C."/>
            <person name="LaButti K."/>
            <person name="Lindquist E.A."/>
            <person name="Lipzen A."/>
            <person name="Lundell T."/>
            <person name="Morin E."/>
            <person name="Murat C."/>
            <person name="Riley R."/>
            <person name="Ohm R."/>
            <person name="Sun H."/>
            <person name="Tunlid A."/>
            <person name="Henrissat B."/>
            <person name="Grigoriev I.V."/>
            <person name="Hibbett D.S."/>
            <person name="Martin F."/>
        </authorList>
    </citation>
    <scope>NUCLEOTIDE SEQUENCE [LARGE SCALE GENOMIC DNA]</scope>
    <source>
        <strain evidence="2 3">SS14</strain>
    </source>
</reference>
<keyword evidence="1" id="KW-1133">Transmembrane helix</keyword>
<protein>
    <submittedName>
        <fullName evidence="2">Uncharacterized protein</fullName>
    </submittedName>
</protein>
<dbReference type="Proteomes" id="UP000054279">
    <property type="component" value="Unassembled WGS sequence"/>
</dbReference>
<evidence type="ECO:0000313" key="3">
    <source>
        <dbReference type="Proteomes" id="UP000054279"/>
    </source>
</evidence>
<proteinExistence type="predicted"/>
<sequence length="61" mass="6841">MCTRTEAGRALIQLVGLMLPSLLYVQVAWMGSLSNMNSCQQGLRSRLMKNKGWFDCNASIF</sequence>
<feature type="transmembrane region" description="Helical" evidence="1">
    <location>
        <begin position="12"/>
        <end position="31"/>
    </location>
</feature>
<organism evidence="2 3">
    <name type="scientific">Sphaerobolus stellatus (strain SS14)</name>
    <dbReference type="NCBI Taxonomy" id="990650"/>
    <lineage>
        <taxon>Eukaryota</taxon>
        <taxon>Fungi</taxon>
        <taxon>Dikarya</taxon>
        <taxon>Basidiomycota</taxon>
        <taxon>Agaricomycotina</taxon>
        <taxon>Agaricomycetes</taxon>
        <taxon>Phallomycetidae</taxon>
        <taxon>Geastrales</taxon>
        <taxon>Sphaerobolaceae</taxon>
        <taxon>Sphaerobolus</taxon>
    </lineage>
</organism>
<gene>
    <name evidence="2" type="ORF">M422DRAFT_36744</name>
</gene>
<keyword evidence="1" id="KW-0472">Membrane</keyword>
<evidence type="ECO:0000313" key="2">
    <source>
        <dbReference type="EMBL" id="KIJ29958.1"/>
    </source>
</evidence>